<comment type="caution">
    <text evidence="1">The sequence shown here is derived from an EMBL/GenBank/DDBJ whole genome shotgun (WGS) entry which is preliminary data.</text>
</comment>
<proteinExistence type="predicted"/>
<organism evidence="1 2">
    <name type="scientific">Harryflintia acetispora</name>
    <dbReference type="NCBI Taxonomy" id="1849041"/>
    <lineage>
        <taxon>Bacteria</taxon>
        <taxon>Bacillati</taxon>
        <taxon>Bacillota</taxon>
        <taxon>Clostridia</taxon>
        <taxon>Eubacteriales</taxon>
        <taxon>Oscillospiraceae</taxon>
        <taxon>Harryflintia</taxon>
    </lineage>
</organism>
<gene>
    <name evidence="1" type="ORF">EDD78_10655</name>
</gene>
<evidence type="ECO:0000313" key="1">
    <source>
        <dbReference type="EMBL" id="TCL43195.1"/>
    </source>
</evidence>
<protein>
    <submittedName>
        <fullName evidence="1">Uncharacterized protein</fullName>
    </submittedName>
</protein>
<dbReference type="EMBL" id="SLUK01000006">
    <property type="protein sequence ID" value="TCL43195.1"/>
    <property type="molecule type" value="Genomic_DNA"/>
</dbReference>
<evidence type="ECO:0000313" key="2">
    <source>
        <dbReference type="Proteomes" id="UP000294682"/>
    </source>
</evidence>
<dbReference type="Proteomes" id="UP000294682">
    <property type="component" value="Unassembled WGS sequence"/>
</dbReference>
<accession>A0A9X8UIP7</accession>
<name>A0A9X8UIP7_9FIRM</name>
<dbReference type="AlphaFoldDB" id="A0A9X8UIP7"/>
<keyword evidence="2" id="KW-1185">Reference proteome</keyword>
<reference evidence="1 2" key="1">
    <citation type="submission" date="2019-03" db="EMBL/GenBank/DDBJ databases">
        <title>Genomic Encyclopedia of Type Strains, Phase IV (KMG-IV): sequencing the most valuable type-strain genomes for metagenomic binning, comparative biology and taxonomic classification.</title>
        <authorList>
            <person name="Goeker M."/>
        </authorList>
    </citation>
    <scope>NUCLEOTIDE SEQUENCE [LARGE SCALE GENOMIC DNA]</scope>
    <source>
        <strain evidence="1 2">DSM 100433</strain>
    </source>
</reference>
<sequence>MFDATKFRKELLNDFFSQHPDIQSKDILYKPIADISSKMIVMAIEKYLKENDT</sequence>